<dbReference type="Pfam" id="PF00378">
    <property type="entry name" value="ECH_1"/>
    <property type="match status" value="1"/>
</dbReference>
<protein>
    <submittedName>
        <fullName evidence="10">3-hydroxyacyl-CoA dehydrogenase</fullName>
    </submittedName>
</protein>
<name>A0A1W2EWA5_9HYPH</name>
<dbReference type="STRING" id="937218.SAMN06297251_13710"/>
<dbReference type="SUPFAM" id="SSF51735">
    <property type="entry name" value="NAD(P)-binding Rossmann-fold domains"/>
    <property type="match status" value="1"/>
</dbReference>
<dbReference type="InterPro" id="IPR029045">
    <property type="entry name" value="ClpP/crotonase-like_dom_sf"/>
</dbReference>
<dbReference type="PANTHER" id="PTHR48075:SF7">
    <property type="entry name" value="3-HYDROXYACYL-COA DEHYDROGENASE-RELATED"/>
    <property type="match status" value="1"/>
</dbReference>
<dbReference type="EMBL" id="FWXR01000037">
    <property type="protein sequence ID" value="SMD13488.1"/>
    <property type="molecule type" value="Genomic_DNA"/>
</dbReference>
<dbReference type="SUPFAM" id="SSF52096">
    <property type="entry name" value="ClpP/crotonase"/>
    <property type="match status" value="1"/>
</dbReference>
<dbReference type="OrthoDB" id="5389341at2"/>
<keyword evidence="2" id="KW-0276">Fatty acid metabolism</keyword>
<dbReference type="GO" id="GO:0070403">
    <property type="term" value="F:NAD+ binding"/>
    <property type="evidence" value="ECO:0007669"/>
    <property type="project" value="InterPro"/>
</dbReference>
<evidence type="ECO:0000313" key="10">
    <source>
        <dbReference type="EMBL" id="SMD13488.1"/>
    </source>
</evidence>
<evidence type="ECO:0000256" key="1">
    <source>
        <dbReference type="ARBA" id="ARBA00005005"/>
    </source>
</evidence>
<dbReference type="CDD" id="cd06558">
    <property type="entry name" value="crotonase-like"/>
    <property type="match status" value="1"/>
</dbReference>
<organism evidence="10 11">
    <name type="scientific">Fulvimarina manganoxydans</name>
    <dbReference type="NCBI Taxonomy" id="937218"/>
    <lineage>
        <taxon>Bacteria</taxon>
        <taxon>Pseudomonadati</taxon>
        <taxon>Pseudomonadota</taxon>
        <taxon>Alphaproteobacteria</taxon>
        <taxon>Hyphomicrobiales</taxon>
        <taxon>Aurantimonadaceae</taxon>
        <taxon>Fulvimarina</taxon>
    </lineage>
</organism>
<dbReference type="Proteomes" id="UP000192656">
    <property type="component" value="Unassembled WGS sequence"/>
</dbReference>
<dbReference type="InterPro" id="IPR001753">
    <property type="entry name" value="Enoyl-CoA_hydra/iso"/>
</dbReference>
<dbReference type="InterPro" id="IPR008927">
    <property type="entry name" value="6-PGluconate_DH-like_C_sf"/>
</dbReference>
<reference evidence="10 11" key="1">
    <citation type="submission" date="2017-04" db="EMBL/GenBank/DDBJ databases">
        <authorList>
            <person name="Afonso C.L."/>
            <person name="Miller P.J."/>
            <person name="Scott M.A."/>
            <person name="Spackman E."/>
            <person name="Goraichik I."/>
            <person name="Dimitrov K.M."/>
            <person name="Suarez D.L."/>
            <person name="Swayne D.E."/>
        </authorList>
    </citation>
    <scope>NUCLEOTIDE SEQUENCE [LARGE SCALE GENOMIC DNA]</scope>
    <source>
        <strain evidence="10 11">CGMCC 1.10972</strain>
    </source>
</reference>
<keyword evidence="3" id="KW-0442">Lipid degradation</keyword>
<feature type="domain" description="3-hydroxyacyl-CoA dehydrogenase NAD binding" evidence="9">
    <location>
        <begin position="7"/>
        <end position="190"/>
    </location>
</feature>
<feature type="domain" description="3-hydroxyacyl-CoA dehydrogenase C-terminal" evidence="8">
    <location>
        <begin position="193"/>
        <end position="293"/>
    </location>
</feature>
<dbReference type="InterPro" id="IPR036291">
    <property type="entry name" value="NAD(P)-bd_dom_sf"/>
</dbReference>
<proteinExistence type="predicted"/>
<dbReference type="InterPro" id="IPR006176">
    <property type="entry name" value="3-OHacyl-CoA_DH_NAD-bd"/>
</dbReference>
<dbReference type="GO" id="GO:0003857">
    <property type="term" value="F:(3S)-3-hydroxyacyl-CoA dehydrogenase (NAD+) activity"/>
    <property type="evidence" value="ECO:0007669"/>
    <property type="project" value="UniProtKB-EC"/>
</dbReference>
<evidence type="ECO:0000256" key="4">
    <source>
        <dbReference type="ARBA" id="ARBA00023002"/>
    </source>
</evidence>
<feature type="domain" description="3-hydroxyacyl-CoA dehydrogenase C-terminal" evidence="8">
    <location>
        <begin position="345"/>
        <end position="401"/>
    </location>
</feature>
<evidence type="ECO:0000256" key="6">
    <source>
        <dbReference type="ARBA" id="ARBA00023098"/>
    </source>
</evidence>
<keyword evidence="11" id="KW-1185">Reference proteome</keyword>
<keyword evidence="5" id="KW-0520">NAD</keyword>
<comment type="catalytic activity">
    <reaction evidence="7">
        <text>a (3S)-3-hydroxyacyl-CoA + NAD(+) = a 3-oxoacyl-CoA + NADH + H(+)</text>
        <dbReference type="Rhea" id="RHEA:22432"/>
        <dbReference type="ChEBI" id="CHEBI:15378"/>
        <dbReference type="ChEBI" id="CHEBI:57318"/>
        <dbReference type="ChEBI" id="CHEBI:57540"/>
        <dbReference type="ChEBI" id="CHEBI:57945"/>
        <dbReference type="ChEBI" id="CHEBI:90726"/>
        <dbReference type="EC" id="1.1.1.35"/>
    </reaction>
</comment>
<comment type="pathway">
    <text evidence="1">Lipid metabolism; fatty acid beta-oxidation.</text>
</comment>
<dbReference type="GO" id="GO:0006635">
    <property type="term" value="P:fatty acid beta-oxidation"/>
    <property type="evidence" value="ECO:0007669"/>
    <property type="project" value="UniProtKB-UniPathway"/>
</dbReference>
<dbReference type="RefSeq" id="WP_084413030.1">
    <property type="nucleotide sequence ID" value="NZ_FWXR01000037.1"/>
</dbReference>
<keyword evidence="4" id="KW-0560">Oxidoreductase</keyword>
<keyword evidence="6" id="KW-0443">Lipid metabolism</keyword>
<dbReference type="PANTHER" id="PTHR48075">
    <property type="entry name" value="3-HYDROXYACYL-COA DEHYDROGENASE FAMILY PROTEIN"/>
    <property type="match status" value="1"/>
</dbReference>
<evidence type="ECO:0000256" key="7">
    <source>
        <dbReference type="ARBA" id="ARBA00049556"/>
    </source>
</evidence>
<gene>
    <name evidence="10" type="ORF">SAMN06297251_13710</name>
</gene>
<evidence type="ECO:0000259" key="8">
    <source>
        <dbReference type="Pfam" id="PF00725"/>
    </source>
</evidence>
<dbReference type="Gene3D" id="3.90.226.10">
    <property type="entry name" value="2-enoyl-CoA Hydratase, Chain A, domain 1"/>
    <property type="match status" value="1"/>
</dbReference>
<accession>A0A1W2EWA5</accession>
<evidence type="ECO:0000259" key="9">
    <source>
        <dbReference type="Pfam" id="PF02737"/>
    </source>
</evidence>
<evidence type="ECO:0000256" key="3">
    <source>
        <dbReference type="ARBA" id="ARBA00022963"/>
    </source>
</evidence>
<dbReference type="Pfam" id="PF00725">
    <property type="entry name" value="3HCDH"/>
    <property type="match status" value="2"/>
</dbReference>
<evidence type="ECO:0000256" key="5">
    <source>
        <dbReference type="ARBA" id="ARBA00023027"/>
    </source>
</evidence>
<dbReference type="Gene3D" id="1.10.1040.50">
    <property type="match status" value="1"/>
</dbReference>
<dbReference type="InterPro" id="IPR006108">
    <property type="entry name" value="3HC_DH_C"/>
</dbReference>
<dbReference type="SUPFAM" id="SSF48179">
    <property type="entry name" value="6-phosphogluconate dehydrogenase C-terminal domain-like"/>
    <property type="match status" value="2"/>
</dbReference>
<dbReference type="Pfam" id="PF02737">
    <property type="entry name" value="3HCDH_N"/>
    <property type="match status" value="1"/>
</dbReference>
<dbReference type="AlphaFoldDB" id="A0A1W2EWA5"/>
<evidence type="ECO:0000256" key="2">
    <source>
        <dbReference type="ARBA" id="ARBA00022832"/>
    </source>
</evidence>
<evidence type="ECO:0000313" key="11">
    <source>
        <dbReference type="Proteomes" id="UP000192656"/>
    </source>
</evidence>
<sequence>MTTIETAAVIGAGVMGATIAAQIANSGTKVLLLDIVPKDAKSRNALAEGAIQRMLKASPAPFMHNKAARLIEAGNLEDDLERLADVDWIVEAVIERLDIKQDLYRRIDGVRKTGSIVSSNTSTIPLATLLEGLPEGFSNDFLITHFFNPPRYMRLLEVVSSGATRAEAVKAVSEFADRRLGKTVVTAKDTPSFIANRLGVFWLQTAAIEAAERGIAVEAADQVIGRPFGFPKTGVFGLLDLVGLDLMPHINASLSKALPEDDPYQNSNRDFPILKQLIAEGYTGRKGKGGFYRVNREGGQTQKEAVDLRTGKFSPVTKPKLAAITEAGSSPRALLEHDSEAGRYAAAVMVPTLSYAARLVGDAADTIADIDEAMRLGYSWQQGPFELIDAIGPAWLAERLEAANEPVPPILQAARNASFYKTEGGELKQLGLDGAYHPVVRPEGVLLLSDVKRSGSPLLANESARLWDVGDGIACFEFTSKANSIDDKLLMLLDEALSLVEANYTALVIHNEGTNFSVGANLGLVAEALKSGGHEEIGKITALGQQIFGRLRTAPFPVVGAPSGMAVGGGCEILLHCDAVQAHAETYIGLVEAGVGLIPGWGGCAEMLHRWQTIGRLPKGPMPASARAFELISVATVAKSAAEAKDHLFLRPHDRITMNKDRLLADAKERALELAKDYTPPKGREYRLAGPSGRAALDLAVQQVRHQGKATPHDVVVSGKLAEVLTGGDADPLDTLTDDMILELERECFADLLRTSATVERIEAMMKTGKPLRN</sequence>
<dbReference type="Gene3D" id="3.40.50.720">
    <property type="entry name" value="NAD(P)-binding Rossmann-like Domain"/>
    <property type="match status" value="1"/>
</dbReference>
<dbReference type="UniPathway" id="UPA00659"/>